<sequence>MHPTLKTALDTFGAYAQTVVAIEELSELQKELCKAIRTGIGDPENREHIAEEIADVYIMLEQMEDLFDVSEDVPLYRIAKIDRLGKRLKEKT</sequence>
<proteinExistence type="predicted"/>
<reference evidence="1" key="1">
    <citation type="journal article" date="2021" name="Proc. Natl. Acad. Sci. U.S.A.">
        <title>A Catalog of Tens of Thousands of Viruses from Human Metagenomes Reveals Hidden Associations with Chronic Diseases.</title>
        <authorList>
            <person name="Tisza M.J."/>
            <person name="Buck C.B."/>
        </authorList>
    </citation>
    <scope>NUCLEOTIDE SEQUENCE</scope>
    <source>
        <strain evidence="1">Ctc6d98</strain>
    </source>
</reference>
<accession>A0A8S5PD10</accession>
<dbReference type="CDD" id="cd11539">
    <property type="entry name" value="NTP-PPase_u2"/>
    <property type="match status" value="1"/>
</dbReference>
<name>A0A8S5PD10_9CAUD</name>
<dbReference type="EMBL" id="BK015386">
    <property type="protein sequence ID" value="DAE04339.1"/>
    <property type="molecule type" value="Genomic_DNA"/>
</dbReference>
<dbReference type="SUPFAM" id="SSF101386">
    <property type="entry name" value="all-alpha NTP pyrophosphatases"/>
    <property type="match status" value="1"/>
</dbReference>
<evidence type="ECO:0000313" key="1">
    <source>
        <dbReference type="EMBL" id="DAE04339.1"/>
    </source>
</evidence>
<dbReference type="Gene3D" id="1.10.287.1080">
    <property type="entry name" value="MazG-like"/>
    <property type="match status" value="1"/>
</dbReference>
<organism evidence="1">
    <name type="scientific">Siphoviridae sp. ctc6d98</name>
    <dbReference type="NCBI Taxonomy" id="2825569"/>
    <lineage>
        <taxon>Viruses</taxon>
        <taxon>Duplodnaviria</taxon>
        <taxon>Heunggongvirae</taxon>
        <taxon>Uroviricota</taxon>
        <taxon>Caudoviricetes</taxon>
    </lineage>
</organism>
<protein>
    <submittedName>
        <fullName evidence="1">Nucleoside triphosphate pyrophosphohydrolase</fullName>
    </submittedName>
</protein>